<comment type="caution">
    <text evidence="3">The sequence shown here is derived from an EMBL/GenBank/DDBJ whole genome shotgun (WGS) entry which is preliminary data.</text>
</comment>
<evidence type="ECO:0000256" key="1">
    <source>
        <dbReference type="ARBA" id="ARBA00023157"/>
    </source>
</evidence>
<dbReference type="Pfam" id="PF00057">
    <property type="entry name" value="Ldl_recept_a"/>
    <property type="match status" value="1"/>
</dbReference>
<gene>
    <name evidence="3" type="ORF">AFUS01_LOCUS36907</name>
</gene>
<dbReference type="SMART" id="SM00192">
    <property type="entry name" value="LDLa"/>
    <property type="match status" value="1"/>
</dbReference>
<evidence type="ECO:0000313" key="3">
    <source>
        <dbReference type="EMBL" id="CAG7826875.1"/>
    </source>
</evidence>
<keyword evidence="1 2" id="KW-1015">Disulfide bond</keyword>
<dbReference type="InterPro" id="IPR002172">
    <property type="entry name" value="LDrepeatLR_classA_rpt"/>
</dbReference>
<dbReference type="EMBL" id="CAJVCH010541456">
    <property type="protein sequence ID" value="CAG7826875.1"/>
    <property type="molecule type" value="Genomic_DNA"/>
</dbReference>
<dbReference type="PROSITE" id="PS01209">
    <property type="entry name" value="LDLRA_1"/>
    <property type="match status" value="1"/>
</dbReference>
<dbReference type="InterPro" id="IPR023415">
    <property type="entry name" value="LDLR_class-A_CS"/>
</dbReference>
<comment type="caution">
    <text evidence="2">Lacks conserved residue(s) required for the propagation of feature annotation.</text>
</comment>
<accession>A0A8J2PYR4</accession>
<sequence length="117" mass="12722">MIGTHVQYLAQEKIPMTQGRELFCFPGGQNFTCECPDGLIKSDGNCICPDGKPTGQNGRCSSNNCNGNPIFTCKNSFCIPIHWKCDGDDDCGDNSDEDGTTCDPDNRCNPAQFQCLS</sequence>
<evidence type="ECO:0000256" key="2">
    <source>
        <dbReference type="PROSITE-ProRule" id="PRU00124"/>
    </source>
</evidence>
<feature type="non-terminal residue" evidence="3">
    <location>
        <position position="117"/>
    </location>
</feature>
<name>A0A8J2PYR4_9HEXA</name>
<dbReference type="AlphaFoldDB" id="A0A8J2PYR4"/>
<reference evidence="3" key="1">
    <citation type="submission" date="2021-06" db="EMBL/GenBank/DDBJ databases">
        <authorList>
            <person name="Hodson N. C."/>
            <person name="Mongue J. A."/>
            <person name="Jaron S. K."/>
        </authorList>
    </citation>
    <scope>NUCLEOTIDE SEQUENCE</scope>
</reference>
<keyword evidence="4" id="KW-1185">Reference proteome</keyword>
<protein>
    <submittedName>
        <fullName evidence="3">Uncharacterized protein</fullName>
    </submittedName>
</protein>
<organism evidence="3 4">
    <name type="scientific">Allacma fusca</name>
    <dbReference type="NCBI Taxonomy" id="39272"/>
    <lineage>
        <taxon>Eukaryota</taxon>
        <taxon>Metazoa</taxon>
        <taxon>Ecdysozoa</taxon>
        <taxon>Arthropoda</taxon>
        <taxon>Hexapoda</taxon>
        <taxon>Collembola</taxon>
        <taxon>Symphypleona</taxon>
        <taxon>Sminthuridae</taxon>
        <taxon>Allacma</taxon>
    </lineage>
</organism>
<evidence type="ECO:0000313" key="4">
    <source>
        <dbReference type="Proteomes" id="UP000708208"/>
    </source>
</evidence>
<proteinExistence type="predicted"/>
<feature type="non-terminal residue" evidence="3">
    <location>
        <position position="1"/>
    </location>
</feature>
<dbReference type="Proteomes" id="UP000708208">
    <property type="component" value="Unassembled WGS sequence"/>
</dbReference>
<dbReference type="PROSITE" id="PS50068">
    <property type="entry name" value="LDLRA_2"/>
    <property type="match status" value="1"/>
</dbReference>
<feature type="disulfide bond" evidence="2">
    <location>
        <begin position="73"/>
        <end position="91"/>
    </location>
</feature>